<dbReference type="Pfam" id="PF03358">
    <property type="entry name" value="FMN_red"/>
    <property type="match status" value="1"/>
</dbReference>
<dbReference type="SUPFAM" id="SSF52218">
    <property type="entry name" value="Flavoproteins"/>
    <property type="match status" value="1"/>
</dbReference>
<organism evidence="2 3">
    <name type="scientific">Piscinibacter sakaiensis</name>
    <name type="common">Ideonella sakaiensis</name>
    <dbReference type="NCBI Taxonomy" id="1547922"/>
    <lineage>
        <taxon>Bacteria</taxon>
        <taxon>Pseudomonadati</taxon>
        <taxon>Pseudomonadota</taxon>
        <taxon>Betaproteobacteria</taxon>
        <taxon>Burkholderiales</taxon>
        <taxon>Sphaerotilaceae</taxon>
        <taxon>Piscinibacter</taxon>
    </lineage>
</organism>
<dbReference type="STRING" id="1547922.ISF6_1530"/>
<protein>
    <submittedName>
        <fullName evidence="2">NADPH:quinone oxidoreductase</fullName>
    </submittedName>
</protein>
<feature type="domain" description="NADPH-dependent FMN reductase-like" evidence="1">
    <location>
        <begin position="4"/>
        <end position="159"/>
    </location>
</feature>
<reference evidence="3" key="1">
    <citation type="submission" date="2015-07" db="EMBL/GenBank/DDBJ databases">
        <title>Discovery of a poly(ethylene terephthalate assimilation.</title>
        <authorList>
            <person name="Yoshida S."/>
            <person name="Hiraga K."/>
            <person name="Takehana T."/>
            <person name="Taniguchi I."/>
            <person name="Yamaji H."/>
            <person name="Maeda Y."/>
            <person name="Toyohara K."/>
            <person name="Miyamoto K."/>
            <person name="Kimura Y."/>
            <person name="Oda K."/>
        </authorList>
    </citation>
    <scope>NUCLEOTIDE SEQUENCE [LARGE SCALE GENOMIC DNA]</scope>
    <source>
        <strain evidence="3">NBRC 110686 / TISTR 2288 / 201-F6</strain>
    </source>
</reference>
<evidence type="ECO:0000259" key="1">
    <source>
        <dbReference type="Pfam" id="PF03358"/>
    </source>
</evidence>
<dbReference type="InterPro" id="IPR029039">
    <property type="entry name" value="Flavoprotein-like_sf"/>
</dbReference>
<dbReference type="GO" id="GO:0005829">
    <property type="term" value="C:cytosol"/>
    <property type="evidence" value="ECO:0007669"/>
    <property type="project" value="TreeGrafter"/>
</dbReference>
<dbReference type="Gene3D" id="3.40.50.360">
    <property type="match status" value="1"/>
</dbReference>
<name>A0A0K8NZC9_PISS1</name>
<dbReference type="GO" id="GO:0010181">
    <property type="term" value="F:FMN binding"/>
    <property type="evidence" value="ECO:0007669"/>
    <property type="project" value="TreeGrafter"/>
</dbReference>
<evidence type="ECO:0000313" key="2">
    <source>
        <dbReference type="EMBL" id="GAP35757.1"/>
    </source>
</evidence>
<dbReference type="PANTHER" id="PTHR30543:SF21">
    <property type="entry name" value="NAD(P)H-DEPENDENT FMN REDUCTASE LOT6"/>
    <property type="match status" value="1"/>
</dbReference>
<dbReference type="OrthoDB" id="9812295at2"/>
<gene>
    <name evidence="2" type="ORF">ISF6_1530</name>
</gene>
<reference evidence="2 3" key="2">
    <citation type="journal article" date="2016" name="Science">
        <title>A bacterium that degrades and assimilates poly(ethylene terephthalate).</title>
        <authorList>
            <person name="Yoshida S."/>
            <person name="Hiraga K."/>
            <person name="Takehana T."/>
            <person name="Taniguchi I."/>
            <person name="Yamaji H."/>
            <person name="Maeda Y."/>
            <person name="Toyohara K."/>
            <person name="Miyamoto K."/>
            <person name="Kimura Y."/>
            <person name="Oda K."/>
        </authorList>
    </citation>
    <scope>NUCLEOTIDE SEQUENCE [LARGE SCALE GENOMIC DNA]</scope>
    <source>
        <strain evidence="3">NBRC 110686 / TISTR 2288 / 201-F6</strain>
    </source>
</reference>
<sequence length="197" mass="20158">MTLKVLVMSGSARRASLNRRFAAFAAERLAAGGAAVTTVDWGALDLPLYHGDLEAAGLPTGALALRRLLAEHDALFVSTPEYNAFVPPLLVNAFDWVSRVPASDGLPQGLATTAGKVAGLVSASPGPLGGLRSLGALRGFLGATIGLLVVPEHYALGQADKALADGATLDARQDAGLQRVVDAVLRTGRALQAARGA</sequence>
<accession>A0A0K8NZC9</accession>
<proteinExistence type="predicted"/>
<dbReference type="PANTHER" id="PTHR30543">
    <property type="entry name" value="CHROMATE REDUCTASE"/>
    <property type="match status" value="1"/>
</dbReference>
<keyword evidence="3" id="KW-1185">Reference proteome</keyword>
<dbReference type="AlphaFoldDB" id="A0A0K8NZC9"/>
<dbReference type="Proteomes" id="UP000037660">
    <property type="component" value="Unassembled WGS sequence"/>
</dbReference>
<dbReference type="InterPro" id="IPR005025">
    <property type="entry name" value="FMN_Rdtase-like_dom"/>
</dbReference>
<dbReference type="GO" id="GO:0016491">
    <property type="term" value="F:oxidoreductase activity"/>
    <property type="evidence" value="ECO:0007669"/>
    <property type="project" value="InterPro"/>
</dbReference>
<comment type="caution">
    <text evidence="2">The sequence shown here is derived from an EMBL/GenBank/DDBJ whole genome shotgun (WGS) entry which is preliminary data.</text>
</comment>
<dbReference type="EMBL" id="BBYR01000028">
    <property type="protein sequence ID" value="GAP35757.1"/>
    <property type="molecule type" value="Genomic_DNA"/>
</dbReference>
<dbReference type="RefSeq" id="WP_157548819.1">
    <property type="nucleotide sequence ID" value="NZ_BBYR01000028.1"/>
</dbReference>
<evidence type="ECO:0000313" key="3">
    <source>
        <dbReference type="Proteomes" id="UP000037660"/>
    </source>
</evidence>
<dbReference type="InterPro" id="IPR050712">
    <property type="entry name" value="NAD(P)H-dep_reductase"/>
</dbReference>